<organism evidence="2 3">
    <name type="scientific">Glycomyces paridis</name>
    <dbReference type="NCBI Taxonomy" id="2126555"/>
    <lineage>
        <taxon>Bacteria</taxon>
        <taxon>Bacillati</taxon>
        <taxon>Actinomycetota</taxon>
        <taxon>Actinomycetes</taxon>
        <taxon>Glycomycetales</taxon>
        <taxon>Glycomycetaceae</taxon>
        <taxon>Glycomyces</taxon>
    </lineage>
</organism>
<name>A0A4S8PHF5_9ACTN</name>
<dbReference type="RefSeq" id="WP_136528893.1">
    <property type="nucleotide sequence ID" value="NZ_STGX01000004.1"/>
</dbReference>
<keyword evidence="1" id="KW-0732">Signal</keyword>
<accession>A0A4S8PHF5</accession>
<feature type="signal peptide" evidence="1">
    <location>
        <begin position="1"/>
        <end position="18"/>
    </location>
</feature>
<reference evidence="2 3" key="1">
    <citation type="journal article" date="2018" name="Int. J. Syst. Evol. Microbiol.">
        <title>Glycomyces paridis sp. nov., isolated from the medicinal plant Paris polyphylla.</title>
        <authorList>
            <person name="Fang X.M."/>
            <person name="Bai J.L."/>
            <person name="Su J."/>
            <person name="Zhao L.L."/>
            <person name="Liu H.Y."/>
            <person name="Ma B.P."/>
            <person name="Zhang Y.Q."/>
            <person name="Yu L.Y."/>
        </authorList>
    </citation>
    <scope>NUCLEOTIDE SEQUENCE [LARGE SCALE GENOMIC DNA]</scope>
    <source>
        <strain evidence="2 3">CPCC 204357</strain>
    </source>
</reference>
<sequence>MWRTSIIAAGVLALTACAQPGESADEAAPPSMPLVTFSVTETDENLNVVMEATVAFAPDGTWHRTGTETASGALTEDQVAEIAELVEAEDFPVDPEDDTVCPAVMPDYAWSLTAGDDKASNGNGGCASSDSAVAIVEIIQDAADVGPTLPQD</sequence>
<gene>
    <name evidence="2" type="ORF">E9998_06450</name>
</gene>
<keyword evidence="3" id="KW-1185">Reference proteome</keyword>
<dbReference type="AlphaFoldDB" id="A0A4S8PHF5"/>
<feature type="chain" id="PRO_5039027057" evidence="1">
    <location>
        <begin position="19"/>
        <end position="152"/>
    </location>
</feature>
<evidence type="ECO:0000313" key="3">
    <source>
        <dbReference type="Proteomes" id="UP000305792"/>
    </source>
</evidence>
<protein>
    <submittedName>
        <fullName evidence="2">Uncharacterized protein</fullName>
    </submittedName>
</protein>
<dbReference type="EMBL" id="STGX01000004">
    <property type="protein sequence ID" value="THV30020.1"/>
    <property type="molecule type" value="Genomic_DNA"/>
</dbReference>
<evidence type="ECO:0000256" key="1">
    <source>
        <dbReference type="SAM" id="SignalP"/>
    </source>
</evidence>
<dbReference type="OrthoDB" id="5193414at2"/>
<evidence type="ECO:0000313" key="2">
    <source>
        <dbReference type="EMBL" id="THV30020.1"/>
    </source>
</evidence>
<comment type="caution">
    <text evidence="2">The sequence shown here is derived from an EMBL/GenBank/DDBJ whole genome shotgun (WGS) entry which is preliminary data.</text>
</comment>
<proteinExistence type="predicted"/>
<dbReference type="Proteomes" id="UP000305792">
    <property type="component" value="Unassembled WGS sequence"/>
</dbReference>
<dbReference type="PROSITE" id="PS51257">
    <property type="entry name" value="PROKAR_LIPOPROTEIN"/>
    <property type="match status" value="1"/>
</dbReference>